<dbReference type="InterPro" id="IPR051786">
    <property type="entry name" value="ASN_synthetase/amidase"/>
</dbReference>
<feature type="domain" description="Asparagine synthetase" evidence="4">
    <location>
        <begin position="212"/>
        <end position="570"/>
    </location>
</feature>
<dbReference type="PANTHER" id="PTHR43284:SF1">
    <property type="entry name" value="ASPARAGINE SYNTHETASE"/>
    <property type="match status" value="1"/>
</dbReference>
<evidence type="ECO:0000256" key="2">
    <source>
        <dbReference type="ARBA" id="ARBA00012737"/>
    </source>
</evidence>
<dbReference type="GO" id="GO:0004066">
    <property type="term" value="F:asparagine synthase (glutamine-hydrolyzing) activity"/>
    <property type="evidence" value="ECO:0007669"/>
    <property type="project" value="UniProtKB-EC"/>
</dbReference>
<name>A0A1Y5PP34_9SPHN</name>
<reference evidence="5" key="1">
    <citation type="submission" date="2016-03" db="EMBL/GenBank/DDBJ databases">
        <authorList>
            <person name="Ploux O."/>
        </authorList>
    </citation>
    <scope>NUCLEOTIDE SEQUENCE</scope>
    <source>
        <strain evidence="5">UC10</strain>
    </source>
</reference>
<dbReference type="Gene3D" id="3.40.50.620">
    <property type="entry name" value="HUPs"/>
    <property type="match status" value="1"/>
</dbReference>
<dbReference type="SUPFAM" id="SSF52402">
    <property type="entry name" value="Adenine nucleotide alpha hydrolases-like"/>
    <property type="match status" value="1"/>
</dbReference>
<dbReference type="InterPro" id="IPR014729">
    <property type="entry name" value="Rossmann-like_a/b/a_fold"/>
</dbReference>
<dbReference type="PANTHER" id="PTHR43284">
    <property type="entry name" value="ASPARAGINE SYNTHETASE (GLUTAMINE-HYDROLYZING)"/>
    <property type="match status" value="1"/>
</dbReference>
<dbReference type="EMBL" id="LT598653">
    <property type="protein sequence ID" value="SBV31779.1"/>
    <property type="molecule type" value="Genomic_DNA"/>
</dbReference>
<dbReference type="AlphaFoldDB" id="A0A1Y5PP34"/>
<sequence>MTRPRYLAILDPLETGAAERMAARSGALGLVYRTTHTTVLAGAETPFLRDKGTGILIGRLFAKADGREIKALPSPIASGDARSLIGDYWGDYLILGELPARSVLQAIRAPSGTLQAYRIRQGPVTYLTSDVEIALEYGLIIPAINWHFVAYHLAFLHLRSAATGLAGLDEMMPGEVLRLDGGRATTRSLWTPWAFAAPERRVAAMDEASNLVANAVRNSIKALVRPADRVLLELSGGLDSSIIAAALSEAGREIVALNLATSDPGGDERDYARTMAAHCAISLCEAQVEEAIDLTADVPALTARPGLPAMLRSADSVFSRLAREENLTAYVSGTGGDCVFCSLSSAAPAADYLRSHGPKAALATIVRDIAAIHRTNSWHVTRLMLKQLLNRKSRAAWRRNEEFLNEDRLPSMPPAHPWLDGQDRALSGTRAHVRAIIAANAHLDGYGRQEIAPSLYPLLSQPVVEACLAVPTWLWVEGGYDRAVARNAFSRSLPAAIVTRRTKGSMDAFCARIFDQHRMRLLPFLLDGLLASAGFLDRPAIEAYLTRPFGNRDDRFYHLLPIADTEAWARGVQARSS</sequence>
<dbReference type="GO" id="GO:0006529">
    <property type="term" value="P:asparagine biosynthetic process"/>
    <property type="evidence" value="ECO:0007669"/>
    <property type="project" value="InterPro"/>
</dbReference>
<dbReference type="Pfam" id="PF00733">
    <property type="entry name" value="Asn_synthase"/>
    <property type="match status" value="1"/>
</dbReference>
<dbReference type="InterPro" id="IPR001962">
    <property type="entry name" value="Asn_synthase"/>
</dbReference>
<evidence type="ECO:0000259" key="4">
    <source>
        <dbReference type="Pfam" id="PF00733"/>
    </source>
</evidence>
<organism evidence="5">
    <name type="scientific">uncultured Sphingopyxis sp</name>
    <dbReference type="NCBI Taxonomy" id="310581"/>
    <lineage>
        <taxon>Bacteria</taxon>
        <taxon>Pseudomonadati</taxon>
        <taxon>Pseudomonadota</taxon>
        <taxon>Alphaproteobacteria</taxon>
        <taxon>Sphingomonadales</taxon>
        <taxon>Sphingomonadaceae</taxon>
        <taxon>Sphingopyxis</taxon>
        <taxon>environmental samples</taxon>
    </lineage>
</organism>
<evidence type="ECO:0000313" key="5">
    <source>
        <dbReference type="EMBL" id="SBV31779.1"/>
    </source>
</evidence>
<accession>A0A1Y5PP34</accession>
<evidence type="ECO:0000256" key="3">
    <source>
        <dbReference type="ARBA" id="ARBA00048741"/>
    </source>
</evidence>
<dbReference type="RefSeq" id="WP_295323664.1">
    <property type="nucleotide sequence ID" value="NZ_LT598653.1"/>
</dbReference>
<dbReference type="EC" id="6.3.5.4" evidence="2"/>
<evidence type="ECO:0000256" key="1">
    <source>
        <dbReference type="ARBA" id="ARBA00005187"/>
    </source>
</evidence>
<comment type="catalytic activity">
    <reaction evidence="3">
        <text>L-aspartate + L-glutamine + ATP + H2O = L-asparagine + L-glutamate + AMP + diphosphate + H(+)</text>
        <dbReference type="Rhea" id="RHEA:12228"/>
        <dbReference type="ChEBI" id="CHEBI:15377"/>
        <dbReference type="ChEBI" id="CHEBI:15378"/>
        <dbReference type="ChEBI" id="CHEBI:29985"/>
        <dbReference type="ChEBI" id="CHEBI:29991"/>
        <dbReference type="ChEBI" id="CHEBI:30616"/>
        <dbReference type="ChEBI" id="CHEBI:33019"/>
        <dbReference type="ChEBI" id="CHEBI:58048"/>
        <dbReference type="ChEBI" id="CHEBI:58359"/>
        <dbReference type="ChEBI" id="CHEBI:456215"/>
        <dbReference type="EC" id="6.3.5.4"/>
    </reaction>
</comment>
<gene>
    <name evidence="5" type="ORF">SPPYR_0659</name>
</gene>
<comment type="pathway">
    <text evidence="1">Amino-acid biosynthesis; L-asparagine biosynthesis; L-asparagine from L-aspartate (L-Gln route): step 1/1.</text>
</comment>
<proteinExistence type="predicted"/>
<protein>
    <recommendedName>
        <fullName evidence="2">asparagine synthase (glutamine-hydrolyzing)</fullName>
        <ecNumber evidence="2">6.3.5.4</ecNumber>
    </recommendedName>
</protein>
<dbReference type="CDD" id="cd01991">
    <property type="entry name" value="Asn_synthase_B_C"/>
    <property type="match status" value="1"/>
</dbReference>
<dbReference type="KEGG" id="sphu:SPPYR_0659"/>